<gene>
    <name evidence="1" type="ORF">L2E82_49723</name>
</gene>
<evidence type="ECO:0000313" key="2">
    <source>
        <dbReference type="Proteomes" id="UP001055811"/>
    </source>
</evidence>
<organism evidence="1 2">
    <name type="scientific">Cichorium intybus</name>
    <name type="common">Chicory</name>
    <dbReference type="NCBI Taxonomy" id="13427"/>
    <lineage>
        <taxon>Eukaryota</taxon>
        <taxon>Viridiplantae</taxon>
        <taxon>Streptophyta</taxon>
        <taxon>Embryophyta</taxon>
        <taxon>Tracheophyta</taxon>
        <taxon>Spermatophyta</taxon>
        <taxon>Magnoliopsida</taxon>
        <taxon>eudicotyledons</taxon>
        <taxon>Gunneridae</taxon>
        <taxon>Pentapetalae</taxon>
        <taxon>asterids</taxon>
        <taxon>campanulids</taxon>
        <taxon>Asterales</taxon>
        <taxon>Asteraceae</taxon>
        <taxon>Cichorioideae</taxon>
        <taxon>Cichorieae</taxon>
        <taxon>Cichoriinae</taxon>
        <taxon>Cichorium</taxon>
    </lineage>
</organism>
<sequence>MDGSEDDSLFRDSGDERSEYSSDEEVGDSFGGTENNGSNTEKAVTGDTHEGNLGNQEHAEGSGSKTQENIIIFKNNNEENNKKINQIEVVGQVNLNVHDYSHLMVMGPVNNLINECRQLNKEDTDLARPYYPQNGIGMAFEVESQKGLKDMSDKMKILLSRNTPLKDKLQKIKGESSEQRMTEMNGVDGGRAGLG</sequence>
<dbReference type="EMBL" id="CM042017">
    <property type="protein sequence ID" value="KAI3691372.1"/>
    <property type="molecule type" value="Genomic_DNA"/>
</dbReference>
<evidence type="ECO:0000313" key="1">
    <source>
        <dbReference type="EMBL" id="KAI3691372.1"/>
    </source>
</evidence>
<keyword evidence="2" id="KW-1185">Reference proteome</keyword>
<protein>
    <submittedName>
        <fullName evidence="1">Uncharacterized protein</fullName>
    </submittedName>
</protein>
<accession>A0ACB8Z074</accession>
<reference evidence="2" key="1">
    <citation type="journal article" date="2022" name="Mol. Ecol. Resour.">
        <title>The genomes of chicory, endive, great burdock and yacon provide insights into Asteraceae palaeo-polyploidization history and plant inulin production.</title>
        <authorList>
            <person name="Fan W."/>
            <person name="Wang S."/>
            <person name="Wang H."/>
            <person name="Wang A."/>
            <person name="Jiang F."/>
            <person name="Liu H."/>
            <person name="Zhao H."/>
            <person name="Xu D."/>
            <person name="Zhang Y."/>
        </authorList>
    </citation>
    <scope>NUCLEOTIDE SEQUENCE [LARGE SCALE GENOMIC DNA]</scope>
    <source>
        <strain evidence="2">cv. Punajuju</strain>
    </source>
</reference>
<proteinExistence type="predicted"/>
<dbReference type="Proteomes" id="UP001055811">
    <property type="component" value="Linkage Group LG09"/>
</dbReference>
<comment type="caution">
    <text evidence="1">The sequence shown here is derived from an EMBL/GenBank/DDBJ whole genome shotgun (WGS) entry which is preliminary data.</text>
</comment>
<name>A0ACB8Z074_CICIN</name>
<reference evidence="1 2" key="2">
    <citation type="journal article" date="2022" name="Mol. Ecol. Resour.">
        <title>The genomes of chicory, endive, great burdock and yacon provide insights into Asteraceae paleo-polyploidization history and plant inulin production.</title>
        <authorList>
            <person name="Fan W."/>
            <person name="Wang S."/>
            <person name="Wang H."/>
            <person name="Wang A."/>
            <person name="Jiang F."/>
            <person name="Liu H."/>
            <person name="Zhao H."/>
            <person name="Xu D."/>
            <person name="Zhang Y."/>
        </authorList>
    </citation>
    <scope>NUCLEOTIDE SEQUENCE [LARGE SCALE GENOMIC DNA]</scope>
    <source>
        <strain evidence="2">cv. Punajuju</strain>
        <tissue evidence="1">Leaves</tissue>
    </source>
</reference>